<evidence type="ECO:0000256" key="1">
    <source>
        <dbReference type="SAM" id="Phobius"/>
    </source>
</evidence>
<keyword evidence="1" id="KW-0472">Membrane</keyword>
<comment type="caution">
    <text evidence="2">The sequence shown here is derived from an EMBL/GenBank/DDBJ whole genome shotgun (WGS) entry which is preliminary data.</text>
</comment>
<evidence type="ECO:0000313" key="2">
    <source>
        <dbReference type="EMBL" id="OGG98888.1"/>
    </source>
</evidence>
<dbReference type="Proteomes" id="UP000177583">
    <property type="component" value="Unassembled WGS sequence"/>
</dbReference>
<evidence type="ECO:0000313" key="3">
    <source>
        <dbReference type="Proteomes" id="UP000177583"/>
    </source>
</evidence>
<name>A0A1F6GLA0_9PROT</name>
<organism evidence="2 3">
    <name type="scientific">Candidatus Lambdaproteobacteria bacterium RIFOXYD2_FULL_56_26</name>
    <dbReference type="NCBI Taxonomy" id="1817773"/>
    <lineage>
        <taxon>Bacteria</taxon>
        <taxon>Pseudomonadati</taxon>
        <taxon>Pseudomonadota</taxon>
        <taxon>Candidatus Lambdaproteobacteria</taxon>
    </lineage>
</organism>
<feature type="transmembrane region" description="Helical" evidence="1">
    <location>
        <begin position="96"/>
        <end position="116"/>
    </location>
</feature>
<dbReference type="InterPro" id="IPR007272">
    <property type="entry name" value="Sulf_transp_TsuA/YedE"/>
</dbReference>
<feature type="transmembrane region" description="Helical" evidence="1">
    <location>
        <begin position="14"/>
        <end position="31"/>
    </location>
</feature>
<dbReference type="Pfam" id="PF04143">
    <property type="entry name" value="Sulf_transp"/>
    <property type="match status" value="1"/>
</dbReference>
<feature type="transmembrane region" description="Helical" evidence="1">
    <location>
        <begin position="52"/>
        <end position="76"/>
    </location>
</feature>
<feature type="transmembrane region" description="Helical" evidence="1">
    <location>
        <begin position="123"/>
        <end position="141"/>
    </location>
</feature>
<accession>A0A1F6GLA0</accession>
<keyword evidence="1" id="KW-0812">Transmembrane</keyword>
<dbReference type="AlphaFoldDB" id="A0A1F6GLA0"/>
<gene>
    <name evidence="2" type="ORF">A2557_13205</name>
</gene>
<protein>
    <submittedName>
        <fullName evidence="2">Uncharacterized protein</fullName>
    </submittedName>
</protein>
<dbReference type="EMBL" id="MFNF01000066">
    <property type="protein sequence ID" value="OGG98888.1"/>
    <property type="molecule type" value="Genomic_DNA"/>
</dbReference>
<proteinExistence type="predicted"/>
<keyword evidence="1" id="KW-1133">Transmembrane helix</keyword>
<feature type="transmembrane region" description="Helical" evidence="1">
    <location>
        <begin position="161"/>
        <end position="184"/>
    </location>
</feature>
<sequence>MAPLAKSGFLGPDVNLAIAALIGFGFGFFLERAGFGSAKKLTAQWFGTDWSVFRVMFTGIVVAMIGILALDSLGILPFDSLYLNDTFLLPQTIGGLMMGGGFVIGGYCPGTAFVGLASGKWDALLYILGLCLGVVVAGELWDLIEPIMSIGSMGRVTLFEFFGVSSWLIGAVVIVIAVAGTRFANWFEQRSRGKNV</sequence>
<reference evidence="2 3" key="1">
    <citation type="journal article" date="2016" name="Nat. Commun.">
        <title>Thousands of microbial genomes shed light on interconnected biogeochemical processes in an aquifer system.</title>
        <authorList>
            <person name="Anantharaman K."/>
            <person name="Brown C.T."/>
            <person name="Hug L.A."/>
            <person name="Sharon I."/>
            <person name="Castelle C.J."/>
            <person name="Probst A.J."/>
            <person name="Thomas B.C."/>
            <person name="Singh A."/>
            <person name="Wilkins M.J."/>
            <person name="Karaoz U."/>
            <person name="Brodie E.L."/>
            <person name="Williams K.H."/>
            <person name="Hubbard S.S."/>
            <person name="Banfield J.F."/>
        </authorList>
    </citation>
    <scope>NUCLEOTIDE SEQUENCE [LARGE SCALE GENOMIC DNA]</scope>
</reference>